<reference evidence="3" key="1">
    <citation type="submission" date="2017-03" db="EMBL/GenBank/DDBJ databases">
        <title>Phytopthora megakarya and P. palmivora, two closely related causual agents of cacao black pod achieved similar genome size and gene model numbers by different mechanisms.</title>
        <authorList>
            <person name="Ali S."/>
            <person name="Shao J."/>
            <person name="Larry D.J."/>
            <person name="Kronmiller B."/>
            <person name="Shen D."/>
            <person name="Strem M.D."/>
            <person name="Melnick R.L."/>
            <person name="Guiltinan M.J."/>
            <person name="Tyler B.M."/>
            <person name="Meinhardt L.W."/>
            <person name="Bailey B.A."/>
        </authorList>
    </citation>
    <scope>NUCLEOTIDE SEQUENCE [LARGE SCALE GENOMIC DNA]</scope>
    <source>
        <strain evidence="3">zdho120</strain>
    </source>
</reference>
<comment type="caution">
    <text evidence="2">The sequence shown here is derived from an EMBL/GenBank/DDBJ whole genome shotgun (WGS) entry which is preliminary data.</text>
</comment>
<keyword evidence="3" id="KW-1185">Reference proteome</keyword>
<dbReference type="OrthoDB" id="122632at2759"/>
<proteinExistence type="predicted"/>
<dbReference type="EMBL" id="NBNE01000107">
    <property type="protein sequence ID" value="OWZ22808.1"/>
    <property type="molecule type" value="Genomic_DNA"/>
</dbReference>
<organism evidence="2 3">
    <name type="scientific">Phytophthora megakarya</name>
    <dbReference type="NCBI Taxonomy" id="4795"/>
    <lineage>
        <taxon>Eukaryota</taxon>
        <taxon>Sar</taxon>
        <taxon>Stramenopiles</taxon>
        <taxon>Oomycota</taxon>
        <taxon>Peronosporomycetes</taxon>
        <taxon>Peronosporales</taxon>
        <taxon>Peronosporaceae</taxon>
        <taxon>Phytophthora</taxon>
    </lineage>
</organism>
<evidence type="ECO:0000256" key="1">
    <source>
        <dbReference type="SAM" id="Coils"/>
    </source>
</evidence>
<evidence type="ECO:0000313" key="3">
    <source>
        <dbReference type="Proteomes" id="UP000198211"/>
    </source>
</evidence>
<keyword evidence="1" id="KW-0175">Coiled coil</keyword>
<protein>
    <submittedName>
        <fullName evidence="2">Uncharacterized protein</fullName>
    </submittedName>
</protein>
<feature type="coiled-coil region" evidence="1">
    <location>
        <begin position="116"/>
        <end position="143"/>
    </location>
</feature>
<gene>
    <name evidence="2" type="ORF">PHMEG_0002427</name>
</gene>
<dbReference type="AlphaFoldDB" id="A0A225X0N8"/>
<evidence type="ECO:0000313" key="2">
    <source>
        <dbReference type="EMBL" id="OWZ22808.1"/>
    </source>
</evidence>
<accession>A0A225X0N8</accession>
<name>A0A225X0N8_9STRA</name>
<dbReference type="Proteomes" id="UP000198211">
    <property type="component" value="Unassembled WGS sequence"/>
</dbReference>
<sequence length="212" mass="24588">MYPNDAKVFLSASDLRTVTSSKNPTIHTRAHSLEIPGSDADEDFLMIDDIDLEDTADILNIILEDIGQPEFPNELQAPMNLAGNKNHDTTTTESSGDVRLGVPLMCKMNNPRRLKRVSTKQKIDTLREEIHELTYQLHRLEYAASVKKKNATKRDMNELFRARLWKLIAGRQLEQRLRSEKENSKLRLMMEMQIQEAKKLRYVLKRRKNIEV</sequence>